<evidence type="ECO:0000313" key="13">
    <source>
        <dbReference type="Ensembl" id="ENSFHEP00000000770.1"/>
    </source>
</evidence>
<dbReference type="PROSITE" id="PS50835">
    <property type="entry name" value="IG_LIKE"/>
    <property type="match status" value="1"/>
</dbReference>
<dbReference type="InterPro" id="IPR000920">
    <property type="entry name" value="Myelin_P0-rel"/>
</dbReference>
<evidence type="ECO:0000256" key="7">
    <source>
        <dbReference type="ARBA" id="ARBA00023157"/>
    </source>
</evidence>
<comment type="subcellular location">
    <subcellularLocation>
        <location evidence="1">Membrane</location>
        <topology evidence="1">Single-pass type I membrane protein</topology>
    </subcellularLocation>
</comment>
<dbReference type="SUPFAM" id="SSF48726">
    <property type="entry name" value="Immunoglobulin"/>
    <property type="match status" value="1"/>
</dbReference>
<dbReference type="PRINTS" id="PR00213">
    <property type="entry name" value="MYELINP0"/>
</dbReference>
<keyword evidence="8" id="KW-0325">Glycoprotein</keyword>
<dbReference type="InterPro" id="IPR003599">
    <property type="entry name" value="Ig_sub"/>
</dbReference>
<dbReference type="FunFam" id="2.60.40.10:FF:000193">
    <property type="entry name" value="Myelin protein zero-like 1 like"/>
    <property type="match status" value="1"/>
</dbReference>
<reference evidence="13" key="1">
    <citation type="submission" date="2025-08" db="UniProtKB">
        <authorList>
            <consortium name="Ensembl"/>
        </authorList>
    </citation>
    <scope>IDENTIFICATION</scope>
</reference>
<dbReference type="InterPro" id="IPR013783">
    <property type="entry name" value="Ig-like_fold"/>
</dbReference>
<evidence type="ECO:0000256" key="8">
    <source>
        <dbReference type="ARBA" id="ARBA00023180"/>
    </source>
</evidence>
<name>A0A3Q2NPB9_FUNHE</name>
<evidence type="ECO:0000256" key="6">
    <source>
        <dbReference type="ARBA" id="ARBA00023136"/>
    </source>
</evidence>
<dbReference type="PANTHER" id="PTHR13869:SF21">
    <property type="entry name" value="MYELIN PROTEIN ZERO-LIKE PROTEIN 2"/>
    <property type="match status" value="1"/>
</dbReference>
<evidence type="ECO:0000256" key="4">
    <source>
        <dbReference type="ARBA" id="ARBA00022729"/>
    </source>
</evidence>
<keyword evidence="9" id="KW-0393">Immunoglobulin domain</keyword>
<dbReference type="Ensembl" id="ENSFHET00000014973.1">
    <property type="protein sequence ID" value="ENSFHEP00000000770.1"/>
    <property type="gene ID" value="ENSFHEG00000001506.1"/>
</dbReference>
<evidence type="ECO:0000256" key="9">
    <source>
        <dbReference type="ARBA" id="ARBA00023319"/>
    </source>
</evidence>
<evidence type="ECO:0000259" key="12">
    <source>
        <dbReference type="PROSITE" id="PS50835"/>
    </source>
</evidence>
<feature type="transmembrane region" description="Helical" evidence="10">
    <location>
        <begin position="156"/>
        <end position="180"/>
    </location>
</feature>
<dbReference type="PANTHER" id="PTHR13869">
    <property type="entry name" value="MYELIN P0 RELATED"/>
    <property type="match status" value="1"/>
</dbReference>
<dbReference type="InterPro" id="IPR007110">
    <property type="entry name" value="Ig-like_dom"/>
</dbReference>
<feature type="domain" description="Ig-like" evidence="12">
    <location>
        <begin position="31"/>
        <end position="149"/>
    </location>
</feature>
<keyword evidence="7" id="KW-1015">Disulfide bond</keyword>
<dbReference type="InterPro" id="IPR036179">
    <property type="entry name" value="Ig-like_dom_sf"/>
</dbReference>
<feature type="chain" id="PRO_5018740055" description="Ig-like domain-containing protein" evidence="11">
    <location>
        <begin position="31"/>
        <end position="207"/>
    </location>
</feature>
<dbReference type="InterPro" id="IPR013106">
    <property type="entry name" value="Ig_V-set"/>
</dbReference>
<dbReference type="GeneTree" id="ENSGT01030000234556"/>
<evidence type="ECO:0000313" key="14">
    <source>
        <dbReference type="Proteomes" id="UP000265000"/>
    </source>
</evidence>
<protein>
    <recommendedName>
        <fullName evidence="12">Ig-like domain-containing protein</fullName>
    </recommendedName>
</protein>
<evidence type="ECO:0000256" key="5">
    <source>
        <dbReference type="ARBA" id="ARBA00022989"/>
    </source>
</evidence>
<proteinExistence type="inferred from homology"/>
<comment type="similarity">
    <text evidence="2">Belongs to the myelin P0 protein family.</text>
</comment>
<dbReference type="GO" id="GO:0098609">
    <property type="term" value="P:cell-cell adhesion"/>
    <property type="evidence" value="ECO:0007669"/>
    <property type="project" value="TreeGrafter"/>
</dbReference>
<evidence type="ECO:0000256" key="11">
    <source>
        <dbReference type="SAM" id="SignalP"/>
    </source>
</evidence>
<keyword evidence="4 11" id="KW-0732">Signal</keyword>
<dbReference type="SMART" id="SM00409">
    <property type="entry name" value="IG"/>
    <property type="match status" value="1"/>
</dbReference>
<keyword evidence="14" id="KW-1185">Reference proteome</keyword>
<evidence type="ECO:0000256" key="10">
    <source>
        <dbReference type="SAM" id="Phobius"/>
    </source>
</evidence>
<dbReference type="Pfam" id="PF07686">
    <property type="entry name" value="V-set"/>
    <property type="match status" value="1"/>
</dbReference>
<dbReference type="CDD" id="cd12087">
    <property type="entry name" value="TM_EGFR-like"/>
    <property type="match status" value="1"/>
</dbReference>
<organism evidence="13 14">
    <name type="scientific">Fundulus heteroclitus</name>
    <name type="common">Killifish</name>
    <name type="synonym">Mummichog</name>
    <dbReference type="NCBI Taxonomy" id="8078"/>
    <lineage>
        <taxon>Eukaryota</taxon>
        <taxon>Metazoa</taxon>
        <taxon>Chordata</taxon>
        <taxon>Craniata</taxon>
        <taxon>Vertebrata</taxon>
        <taxon>Euteleostomi</taxon>
        <taxon>Actinopterygii</taxon>
        <taxon>Neopterygii</taxon>
        <taxon>Teleostei</taxon>
        <taxon>Neoteleostei</taxon>
        <taxon>Acanthomorphata</taxon>
        <taxon>Ovalentaria</taxon>
        <taxon>Atherinomorphae</taxon>
        <taxon>Cyprinodontiformes</taxon>
        <taxon>Fundulidae</taxon>
        <taxon>Fundulus</taxon>
    </lineage>
</organism>
<dbReference type="GO" id="GO:0005886">
    <property type="term" value="C:plasma membrane"/>
    <property type="evidence" value="ECO:0007669"/>
    <property type="project" value="TreeGrafter"/>
</dbReference>
<reference evidence="13" key="2">
    <citation type="submission" date="2025-09" db="UniProtKB">
        <authorList>
            <consortium name="Ensembl"/>
        </authorList>
    </citation>
    <scope>IDENTIFICATION</scope>
</reference>
<keyword evidence="3 10" id="KW-0812">Transmembrane</keyword>
<evidence type="ECO:0000256" key="3">
    <source>
        <dbReference type="ARBA" id="ARBA00022692"/>
    </source>
</evidence>
<dbReference type="Gene3D" id="2.60.40.10">
    <property type="entry name" value="Immunoglobulins"/>
    <property type="match status" value="1"/>
</dbReference>
<keyword evidence="6 10" id="KW-0472">Membrane</keyword>
<keyword evidence="5 10" id="KW-1133">Transmembrane helix</keyword>
<dbReference type="Proteomes" id="UP000265000">
    <property type="component" value="Unplaced"/>
</dbReference>
<accession>A0A3Q2NPB9</accession>
<evidence type="ECO:0000256" key="1">
    <source>
        <dbReference type="ARBA" id="ARBA00004479"/>
    </source>
</evidence>
<dbReference type="AlphaFoldDB" id="A0A3Q2NPB9"/>
<sequence length="207" mass="23347">ARSNWLYANSVVCTIFLSTLVFSGAQHVWGMEISTTKEVEAVNGTSVKLTCTFTSTHPVSPQTVIVSWNFQPVNSKNTHRVFYYQEDPHPPPEGIFKGHVEWSGDIMRKDASITLLDVQPIFNGTYSCRVTNNPDVHGEIGKTDLRVVNKTSLSELSILGAIVGGSCAFVLILLGIYVAWKMYRKRQRERDIEMHPNEQFEKDPTVW</sequence>
<feature type="signal peptide" evidence="11">
    <location>
        <begin position="1"/>
        <end position="30"/>
    </location>
</feature>
<evidence type="ECO:0000256" key="2">
    <source>
        <dbReference type="ARBA" id="ARBA00007180"/>
    </source>
</evidence>